<dbReference type="CDD" id="cd06591">
    <property type="entry name" value="GH31_xylosidase_XylS"/>
    <property type="match status" value="1"/>
</dbReference>
<keyword evidence="6" id="KW-1185">Reference proteome</keyword>
<accession>A0ABS9HMZ6</accession>
<dbReference type="Pfam" id="PF21365">
    <property type="entry name" value="Glyco_hydro_31_3rd"/>
    <property type="match status" value="2"/>
</dbReference>
<dbReference type="InterPro" id="IPR011658">
    <property type="entry name" value="PA14_dom"/>
</dbReference>
<keyword evidence="2" id="KW-0326">Glycosidase</keyword>
<dbReference type="EMBL" id="JAKJPO010000001">
    <property type="protein sequence ID" value="MCF7220381.1"/>
    <property type="molecule type" value="Genomic_DNA"/>
</dbReference>
<evidence type="ECO:0000256" key="2">
    <source>
        <dbReference type="RuleBase" id="RU361185"/>
    </source>
</evidence>
<reference evidence="6" key="2">
    <citation type="submission" date="2022-01" db="EMBL/GenBank/DDBJ databases">
        <title>Lysobacter chinensis sp. nov., a bacterium isolated from cow dung compost.</title>
        <authorList>
            <person name="Zhou L.Y."/>
        </authorList>
    </citation>
    <scope>NUCLEOTIDE SEQUENCE [LARGE SCALE GENOMIC DNA]</scope>
    <source>
        <strain evidence="6">TLK-CK17</strain>
    </source>
</reference>
<evidence type="ECO:0000256" key="3">
    <source>
        <dbReference type="SAM" id="SignalP"/>
    </source>
</evidence>
<protein>
    <submittedName>
        <fullName evidence="5">PA14 domain-containing protein</fullName>
    </submittedName>
</protein>
<dbReference type="Pfam" id="PF13802">
    <property type="entry name" value="Gal_mutarotas_2"/>
    <property type="match status" value="1"/>
</dbReference>
<dbReference type="InterPro" id="IPR037524">
    <property type="entry name" value="PA14/GLEYA"/>
</dbReference>
<gene>
    <name evidence="5" type="ORF">L3V18_01050</name>
</gene>
<dbReference type="CDD" id="cd14752">
    <property type="entry name" value="GH31_N"/>
    <property type="match status" value="1"/>
</dbReference>
<dbReference type="InterPro" id="IPR051816">
    <property type="entry name" value="Glycosyl_Hydrolase_31"/>
</dbReference>
<dbReference type="Proteomes" id="UP001430796">
    <property type="component" value="Unassembled WGS sequence"/>
</dbReference>
<evidence type="ECO:0000256" key="1">
    <source>
        <dbReference type="ARBA" id="ARBA00007806"/>
    </source>
</evidence>
<dbReference type="Gene3D" id="3.90.182.10">
    <property type="entry name" value="Toxin - Anthrax Protective Antigen,domain 1"/>
    <property type="match status" value="1"/>
</dbReference>
<dbReference type="PANTHER" id="PTHR43863">
    <property type="entry name" value="HYDROLASE, PUTATIVE (AFU_ORTHOLOGUE AFUA_1G03140)-RELATED"/>
    <property type="match status" value="1"/>
</dbReference>
<dbReference type="Gene3D" id="3.20.20.80">
    <property type="entry name" value="Glycosidases"/>
    <property type="match status" value="1"/>
</dbReference>
<dbReference type="Gene3D" id="2.60.40.1180">
    <property type="entry name" value="Golgi alpha-mannosidase II"/>
    <property type="match status" value="3"/>
</dbReference>
<evidence type="ECO:0000259" key="4">
    <source>
        <dbReference type="PROSITE" id="PS51820"/>
    </source>
</evidence>
<dbReference type="SMART" id="SM00758">
    <property type="entry name" value="PA14"/>
    <property type="match status" value="1"/>
</dbReference>
<sequence>MIHSTIRRMLAWALAGVALAAAGPALAREPSAIGQSAHELPVALDAAGQLKQLVVESRAGFGWLRVAGGVQFQTGGMTKNVLFYGSGIVRVSAHKGESHTRQPSLVVVASPQESQLDVEESADALTIAGAGLRVIVDKSTGTVAFQRLDGTPLVREQDAPVLTPAAEPSGTETYAVEQRFALTPDESLYGLGQYNEPYMDYRGRDVLMVQTNIGIVVPFMVSTRRYGLLWDTYSKMTFSDGPRGAVFRAENAPAGVDYYLVAGDTMDGVIAGYRHLTGAAPMFPKYAFGLFMSKERYATQQRLLEVVRRFRRERFPLDVIVQDWQYWGGQKDGQWDGNWSGMIWDPERYPDPAGMVRTLHEDLHTRLMVSIWPSVGNDTALAGELDARGLRFEPLHWISGRARIYDAFSDEGRAIYFKHAKKGLFDIGVDALWMDGTEVEVGGAAHDPAEVEADIKRLGRNAMGDFGRYLNIYSLLTTRGIYEGHRASADLADRRVFTLTRSAWAGQQRHAALPWSGDTTAGWAALRAQIAGGLNVSMAGLPYWTQDVGGFFVNAPGGERDPAYRELFARWNQFGVFNPVYRIHGTSIEREPWVFKALEPEVYRSIRRAAELRYRLLPYIYSLAWASTHDGYTMMRGLAMDFPDQPALRRVDDTYMFGPAFLVQPITRPMFHAELPPPPTVPAAQLRTSDGRPGLELEYYRGTEFEEFASRTIDTQAEHHWPGPPLDGVPPGLAGLQNFSARWRGQIIAAEDGEHEIGVEGDDGFRVWLDDELVVDEWKESGARFAGARMLLRKGQAVRVRIDYFQKGGGRSMRLAWRTPGERHALEEHQRQLDPRQATLLPAGTDWYDFWTGQRHAGGASAARRYAIDEFPLFVRAGSIVPLGPLVQHVDEKPDAPYEVRIYPGADGRFTLYDDDGETYAYENGEYATVALAWDDARRALRIGARKGSFPGMVGQRTLNVRLMPSAPGDRAQIRTVRFHGEPIELQFTP</sequence>
<dbReference type="InterPro" id="IPR011013">
    <property type="entry name" value="Gal_mutarotase_sf_dom"/>
</dbReference>
<dbReference type="Pfam" id="PF17137">
    <property type="entry name" value="DUF5110"/>
    <property type="match status" value="1"/>
</dbReference>
<evidence type="ECO:0000313" key="6">
    <source>
        <dbReference type="Proteomes" id="UP001430796"/>
    </source>
</evidence>
<dbReference type="InterPro" id="IPR048395">
    <property type="entry name" value="Glyco_hydro_31_C"/>
</dbReference>
<keyword evidence="3" id="KW-0732">Signal</keyword>
<reference evidence="5 6" key="1">
    <citation type="submission" date="2022-01" db="EMBL/GenBank/DDBJ databases">
        <title>Lysobacter chinensis sp. nov., a bacterium isolated from cow dung compost.</title>
        <authorList>
            <person name="Liu Y."/>
        </authorList>
    </citation>
    <scope>NUCLEOTIDE SEQUENCE [LARGE SCALE GENOMIC DNA]</scope>
    <source>
        <strain evidence="5 6">TLK-CK17</strain>
    </source>
</reference>
<feature type="chain" id="PRO_5045955516" evidence="3">
    <location>
        <begin position="28"/>
        <end position="990"/>
    </location>
</feature>
<reference evidence="5 6" key="3">
    <citation type="submission" date="2022-01" db="EMBL/GenBank/DDBJ databases">
        <authorList>
            <person name="Zhou L.Y."/>
        </authorList>
    </citation>
    <scope>NUCLEOTIDE SEQUENCE [LARGE SCALE GENOMIC DNA]</scope>
    <source>
        <strain evidence="5 6">TLK-CK17</strain>
    </source>
</reference>
<name>A0ABS9HMZ6_9GAMM</name>
<dbReference type="InterPro" id="IPR000322">
    <property type="entry name" value="Glyco_hydro_31_TIM"/>
</dbReference>
<dbReference type="RefSeq" id="WP_237052769.1">
    <property type="nucleotide sequence ID" value="NZ_JAKJPO010000001.1"/>
</dbReference>
<dbReference type="PROSITE" id="PS51820">
    <property type="entry name" value="PA14"/>
    <property type="match status" value="1"/>
</dbReference>
<dbReference type="Pfam" id="PF01055">
    <property type="entry name" value="Glyco_hydro_31_2nd"/>
    <property type="match status" value="1"/>
</dbReference>
<dbReference type="SUPFAM" id="SSF51445">
    <property type="entry name" value="(Trans)glycosidases"/>
    <property type="match status" value="1"/>
</dbReference>
<organism evidence="5 6">
    <name type="scientific">Marilutibacter chinensis</name>
    <dbReference type="NCBI Taxonomy" id="2912247"/>
    <lineage>
        <taxon>Bacteria</taxon>
        <taxon>Pseudomonadati</taxon>
        <taxon>Pseudomonadota</taxon>
        <taxon>Gammaproteobacteria</taxon>
        <taxon>Lysobacterales</taxon>
        <taxon>Lysobacteraceae</taxon>
        <taxon>Marilutibacter</taxon>
    </lineage>
</organism>
<comment type="similarity">
    <text evidence="1 2">Belongs to the glycosyl hydrolase 31 family.</text>
</comment>
<dbReference type="InterPro" id="IPR025887">
    <property type="entry name" value="Glyco_hydro_31_N_dom"/>
</dbReference>
<feature type="signal peptide" evidence="3">
    <location>
        <begin position="1"/>
        <end position="27"/>
    </location>
</feature>
<dbReference type="Gene3D" id="2.60.40.1760">
    <property type="entry name" value="glycosyl hydrolase (family 31)"/>
    <property type="match status" value="1"/>
</dbReference>
<dbReference type="InterPro" id="IPR033403">
    <property type="entry name" value="DUF5110"/>
</dbReference>
<dbReference type="SUPFAM" id="SSF56988">
    <property type="entry name" value="Anthrax protective antigen"/>
    <property type="match status" value="1"/>
</dbReference>
<dbReference type="PANTHER" id="PTHR43863:SF2">
    <property type="entry name" value="MALTASE-GLUCOAMYLASE"/>
    <property type="match status" value="1"/>
</dbReference>
<keyword evidence="2" id="KW-0378">Hydrolase</keyword>
<dbReference type="InterPro" id="IPR017853">
    <property type="entry name" value="GH"/>
</dbReference>
<evidence type="ECO:0000313" key="5">
    <source>
        <dbReference type="EMBL" id="MCF7220381.1"/>
    </source>
</evidence>
<dbReference type="SUPFAM" id="SSF74650">
    <property type="entry name" value="Galactose mutarotase-like"/>
    <property type="match status" value="1"/>
</dbReference>
<dbReference type="InterPro" id="IPR013780">
    <property type="entry name" value="Glyco_hydro_b"/>
</dbReference>
<comment type="caution">
    <text evidence="5">The sequence shown here is derived from an EMBL/GenBank/DDBJ whole genome shotgun (WGS) entry which is preliminary data.</text>
</comment>
<feature type="domain" description="PA14" evidence="4">
    <location>
        <begin position="690"/>
        <end position="838"/>
    </location>
</feature>
<dbReference type="Pfam" id="PF07691">
    <property type="entry name" value="PA14"/>
    <property type="match status" value="1"/>
</dbReference>
<proteinExistence type="inferred from homology"/>